<name>A0ABN7VWI8_GIGMA</name>
<dbReference type="EMBL" id="CAJVQB010023929">
    <property type="protein sequence ID" value="CAG8802960.1"/>
    <property type="molecule type" value="Genomic_DNA"/>
</dbReference>
<accession>A0ABN7VWI8</accession>
<evidence type="ECO:0000313" key="1">
    <source>
        <dbReference type="EMBL" id="CAG8802960.1"/>
    </source>
</evidence>
<proteinExistence type="predicted"/>
<keyword evidence="2" id="KW-1185">Reference proteome</keyword>
<comment type="caution">
    <text evidence="1">The sequence shown here is derived from an EMBL/GenBank/DDBJ whole genome shotgun (WGS) entry which is preliminary data.</text>
</comment>
<evidence type="ECO:0000313" key="2">
    <source>
        <dbReference type="Proteomes" id="UP000789901"/>
    </source>
</evidence>
<gene>
    <name evidence="1" type="ORF">GMARGA_LOCUS23541</name>
</gene>
<organism evidence="1 2">
    <name type="scientific">Gigaspora margarita</name>
    <dbReference type="NCBI Taxonomy" id="4874"/>
    <lineage>
        <taxon>Eukaryota</taxon>
        <taxon>Fungi</taxon>
        <taxon>Fungi incertae sedis</taxon>
        <taxon>Mucoromycota</taxon>
        <taxon>Glomeromycotina</taxon>
        <taxon>Glomeromycetes</taxon>
        <taxon>Diversisporales</taxon>
        <taxon>Gigasporaceae</taxon>
        <taxon>Gigaspora</taxon>
    </lineage>
</organism>
<sequence>MQQKHSQQGHQSSENEHTNPLEVLTDVKTRWSSTYYVWKRILELYNYMKLVYIDLLSKPDRASKKEGEKLERLCLSLEEREFLQQMISLLEPIEYIILKICDNINTVEDLPSVNTTGILQKVRAAIFLSLDEL</sequence>
<protein>
    <submittedName>
        <fullName evidence="1">11166_t:CDS:1</fullName>
    </submittedName>
</protein>
<dbReference type="Proteomes" id="UP000789901">
    <property type="component" value="Unassembled WGS sequence"/>
</dbReference>
<reference evidence="1 2" key="1">
    <citation type="submission" date="2021-06" db="EMBL/GenBank/DDBJ databases">
        <authorList>
            <person name="Kallberg Y."/>
            <person name="Tangrot J."/>
            <person name="Rosling A."/>
        </authorList>
    </citation>
    <scope>NUCLEOTIDE SEQUENCE [LARGE SCALE GENOMIC DNA]</scope>
    <source>
        <strain evidence="1 2">120-4 pot B 10/14</strain>
    </source>
</reference>